<dbReference type="PROSITE" id="PS51257">
    <property type="entry name" value="PROKAR_LIPOPROTEIN"/>
    <property type="match status" value="1"/>
</dbReference>
<keyword evidence="1" id="KW-0732">Signal</keyword>
<evidence type="ECO:0008006" key="4">
    <source>
        <dbReference type="Google" id="ProtNLM"/>
    </source>
</evidence>
<dbReference type="EMBL" id="CP012150">
    <property type="protein sequence ID" value="AKS35103.1"/>
    <property type="molecule type" value="Genomic_DNA"/>
</dbReference>
<dbReference type="Proteomes" id="UP000062255">
    <property type="component" value="Chromosome"/>
</dbReference>
<gene>
    <name evidence="2" type="ORF">AFA91_27965</name>
</gene>
<name>A0A0K0XCH3_MYCGD</name>
<reference evidence="2 3" key="1">
    <citation type="submission" date="2015-07" db="EMBL/GenBank/DDBJ databases">
        <title>Complete genome sequence of Mycobacterium goodii X7B, a facultative thermophilic biodesulfurizing bacterium.</title>
        <authorList>
            <person name="Yu B."/>
            <person name="Li F."/>
            <person name="Xu P."/>
        </authorList>
    </citation>
    <scope>NUCLEOTIDE SEQUENCE [LARGE SCALE GENOMIC DNA]</scope>
    <source>
        <strain evidence="2 3">X7B</strain>
    </source>
</reference>
<feature type="chain" id="PRO_5039551051" description="Lipoprotein" evidence="1">
    <location>
        <begin position="21"/>
        <end position="168"/>
    </location>
</feature>
<evidence type="ECO:0000256" key="1">
    <source>
        <dbReference type="SAM" id="SignalP"/>
    </source>
</evidence>
<dbReference type="PATRIC" id="fig|134601.6.peg.5775"/>
<proteinExistence type="predicted"/>
<sequence>MTFTRVAVVLLALGMPSVTAGCSNTADSRSVTTTVATVVSPASTGPAGTGLTSIPPQPPDADGNPPCGVGIGWDLYTGPNGSRGVMVDIQKTLVINDFVSLPDHFAVDIDTKDGRHYSQDDYVSEAATGNWDSVAEKDFIFEQIDPFDVEHVVVRSGEGTCWADGNPI</sequence>
<evidence type="ECO:0000313" key="3">
    <source>
        <dbReference type="Proteomes" id="UP000062255"/>
    </source>
</evidence>
<evidence type="ECO:0000313" key="2">
    <source>
        <dbReference type="EMBL" id="AKS35103.1"/>
    </source>
</evidence>
<feature type="signal peptide" evidence="1">
    <location>
        <begin position="1"/>
        <end position="20"/>
    </location>
</feature>
<dbReference type="OrthoDB" id="4734960at2"/>
<dbReference type="RefSeq" id="WP_049747561.1">
    <property type="nucleotide sequence ID" value="NZ_CP012150.1"/>
</dbReference>
<dbReference type="AlphaFoldDB" id="A0A0K0XCH3"/>
<organism evidence="2 3">
    <name type="scientific">Mycolicibacterium goodii</name>
    <name type="common">Mycobacterium goodii</name>
    <dbReference type="NCBI Taxonomy" id="134601"/>
    <lineage>
        <taxon>Bacteria</taxon>
        <taxon>Bacillati</taxon>
        <taxon>Actinomycetota</taxon>
        <taxon>Actinomycetes</taxon>
        <taxon>Mycobacteriales</taxon>
        <taxon>Mycobacteriaceae</taxon>
        <taxon>Mycolicibacterium</taxon>
    </lineage>
</organism>
<dbReference type="KEGG" id="mgo:AFA91_27965"/>
<accession>A0A0K0XCH3</accession>
<protein>
    <recommendedName>
        <fullName evidence="4">Lipoprotein</fullName>
    </recommendedName>
</protein>